<evidence type="ECO:0000256" key="2">
    <source>
        <dbReference type="ARBA" id="ARBA00005770"/>
    </source>
</evidence>
<feature type="compositionally biased region" description="Basic and acidic residues" evidence="9">
    <location>
        <begin position="53"/>
        <end position="62"/>
    </location>
</feature>
<organism evidence="10 11">
    <name type="scientific">Metschnikowia aff. pulcherrima</name>
    <dbReference type="NCBI Taxonomy" id="2163413"/>
    <lineage>
        <taxon>Eukaryota</taxon>
        <taxon>Fungi</taxon>
        <taxon>Dikarya</taxon>
        <taxon>Ascomycota</taxon>
        <taxon>Saccharomycotina</taxon>
        <taxon>Pichiomycetes</taxon>
        <taxon>Metschnikowiaceae</taxon>
        <taxon>Metschnikowia</taxon>
    </lineage>
</organism>
<evidence type="ECO:0000256" key="4">
    <source>
        <dbReference type="ARBA" id="ARBA00023015"/>
    </source>
</evidence>
<dbReference type="Proteomes" id="UP000292447">
    <property type="component" value="Chromosome I"/>
</dbReference>
<dbReference type="STRING" id="2163413.A0A4P6XFK0"/>
<comment type="function">
    <text evidence="8">Component of the Mediator complex, a coactivator involved in the regulated transcription of nearly all RNA polymerase II-dependent genes. Mediator functions as a bridge to convey information from gene-specific regulatory proteins to the basal RNA polymerase II transcription machinery. Mediator is recruited to promoters by direct interactions with regulatory proteins and serves as a scaffold for the assembly of a functional preinitiation complex with RNA polymerase II and the general transcription factors.</text>
</comment>
<dbReference type="GO" id="GO:0003712">
    <property type="term" value="F:transcription coregulator activity"/>
    <property type="evidence" value="ECO:0007669"/>
    <property type="project" value="TreeGrafter"/>
</dbReference>
<comment type="similarity">
    <text evidence="2 8">Belongs to the Mediator complex subunit 21 family.</text>
</comment>
<gene>
    <name evidence="10" type="primary">MPUL0A07980</name>
    <name evidence="10" type="ORF">METSCH_A07980</name>
</gene>
<evidence type="ECO:0000313" key="11">
    <source>
        <dbReference type="Proteomes" id="UP000292447"/>
    </source>
</evidence>
<dbReference type="SUPFAM" id="SSF140718">
    <property type="entry name" value="Mediator hinge subcomplex-like"/>
    <property type="match status" value="1"/>
</dbReference>
<evidence type="ECO:0000256" key="9">
    <source>
        <dbReference type="SAM" id="MobiDB-lite"/>
    </source>
</evidence>
<comment type="subunit">
    <text evidence="8">Component of the Mediator complex.</text>
</comment>
<feature type="region of interest" description="Disordered" evidence="9">
    <location>
        <begin position="46"/>
        <end position="81"/>
    </location>
</feature>
<dbReference type="PANTHER" id="PTHR13381">
    <property type="entry name" value="RNA POLYMERASE II HOLOENZYME COMPONENT SRB7"/>
    <property type="match status" value="1"/>
</dbReference>
<dbReference type="GO" id="GO:0006357">
    <property type="term" value="P:regulation of transcription by RNA polymerase II"/>
    <property type="evidence" value="ECO:0007669"/>
    <property type="project" value="TreeGrafter"/>
</dbReference>
<proteinExistence type="inferred from homology"/>
<evidence type="ECO:0000256" key="6">
    <source>
        <dbReference type="ARBA" id="ARBA00023163"/>
    </source>
</evidence>
<reference evidence="11" key="1">
    <citation type="submission" date="2019-03" db="EMBL/GenBank/DDBJ databases">
        <title>Snf2 controls pulcherriminic acid biosynthesis and connects pigmentation and antifungal activity of the yeast Metschnikowia pulcherrima.</title>
        <authorList>
            <person name="Gore-Lloyd D."/>
            <person name="Sumann I."/>
            <person name="Brachmann A.O."/>
            <person name="Schneeberger K."/>
            <person name="Ortiz-Merino R.A."/>
            <person name="Moreno-Beltran M."/>
            <person name="Schlaefli M."/>
            <person name="Kirner P."/>
            <person name="Santos Kron A."/>
            <person name="Wolfe K.H."/>
            <person name="Piel J."/>
            <person name="Ahrens C.H."/>
            <person name="Henk D."/>
            <person name="Freimoser F.M."/>
        </authorList>
    </citation>
    <scope>NUCLEOTIDE SEQUENCE [LARGE SCALE GENOMIC DNA]</scope>
    <source>
        <strain evidence="11">APC 1.2</strain>
    </source>
</reference>
<accession>A0A4P6XFK0</accession>
<comment type="subcellular location">
    <subcellularLocation>
        <location evidence="1 8">Nucleus</location>
    </subcellularLocation>
</comment>
<name>A0A4P6XFK0_9ASCO</name>
<dbReference type="AlphaFoldDB" id="A0A4P6XFK0"/>
<dbReference type="GO" id="GO:0016592">
    <property type="term" value="C:mediator complex"/>
    <property type="evidence" value="ECO:0007669"/>
    <property type="project" value="UniProtKB-UniRule"/>
</dbReference>
<dbReference type="InterPro" id="IPR021384">
    <property type="entry name" value="Mediator_Med21"/>
</dbReference>
<keyword evidence="6 8" id="KW-0804">Transcription</keyword>
<evidence type="ECO:0000256" key="7">
    <source>
        <dbReference type="ARBA" id="ARBA00023242"/>
    </source>
</evidence>
<dbReference type="PANTHER" id="PTHR13381:SF0">
    <property type="entry name" value="MEDIATOR OF RNA POLYMERASE II TRANSCRIPTION SUBUNIT 21"/>
    <property type="match status" value="1"/>
</dbReference>
<evidence type="ECO:0000256" key="1">
    <source>
        <dbReference type="ARBA" id="ARBA00004123"/>
    </source>
</evidence>
<evidence type="ECO:0000256" key="8">
    <source>
        <dbReference type="RuleBase" id="RU366036"/>
    </source>
</evidence>
<dbReference type="EMBL" id="CP034456">
    <property type="protein sequence ID" value="QBM86162.1"/>
    <property type="molecule type" value="Genomic_DNA"/>
</dbReference>
<keyword evidence="11" id="KW-1185">Reference proteome</keyword>
<keyword evidence="4 8" id="KW-0805">Transcription regulation</keyword>
<sequence>MADRLTQLQVCLDQLVAQFNSTINYVNTQSELAPLDADPFSVTNLAANAPLPGKKDENDVKGESGNGSVNGEEDPQEQKPAFDDVINELSTDLILKSRQISMIIDSLPGIGTLPETQLKMISDLTRELEDTEKERVRKIKEKDQLLKWTEDLIVDVSNGIYQTRT</sequence>
<keyword evidence="7 8" id="KW-0539">Nucleus</keyword>
<evidence type="ECO:0000256" key="3">
    <source>
        <dbReference type="ARBA" id="ARBA00019691"/>
    </source>
</evidence>
<dbReference type="Gene3D" id="6.10.280.10">
    <property type="entry name" value="Mediator complex, subunit Med21"/>
    <property type="match status" value="1"/>
</dbReference>
<dbReference type="InterPro" id="IPR037212">
    <property type="entry name" value="Med7/Med21-like"/>
</dbReference>
<keyword evidence="5 8" id="KW-0010">Activator</keyword>
<protein>
    <recommendedName>
        <fullName evidence="3 8">Mediator of RNA polymerase II transcription subunit 21</fullName>
    </recommendedName>
</protein>
<evidence type="ECO:0000256" key="5">
    <source>
        <dbReference type="ARBA" id="ARBA00023159"/>
    </source>
</evidence>
<evidence type="ECO:0000313" key="10">
    <source>
        <dbReference type="EMBL" id="QBM86162.1"/>
    </source>
</evidence>
<dbReference type="Pfam" id="PF11221">
    <property type="entry name" value="Med21"/>
    <property type="match status" value="1"/>
</dbReference>